<dbReference type="EMBL" id="CP021659">
    <property type="protein sequence ID" value="AWK15093.1"/>
    <property type="molecule type" value="Genomic_DNA"/>
</dbReference>
<dbReference type="Pfam" id="PF06841">
    <property type="entry name" value="Phage_T4_gp19"/>
    <property type="match status" value="1"/>
</dbReference>
<dbReference type="KEGG" id="fsm:CCS41_12415"/>
<protein>
    <submittedName>
        <fullName evidence="1">Phage tail protein</fullName>
    </submittedName>
</protein>
<accession>A0A2U8I7M2</accession>
<dbReference type="NCBIfam" id="TIGR02241">
    <property type="entry name" value="conserved hypothetical phage tail region protein"/>
    <property type="match status" value="1"/>
</dbReference>
<gene>
    <name evidence="1" type="ORF">CCS41_12415</name>
</gene>
<dbReference type="PANTHER" id="PTHR38009:SF1">
    <property type="entry name" value="CONSERVED HYPOTHETICAL PHAGE TAIL PROTEIN"/>
    <property type="match status" value="1"/>
</dbReference>
<dbReference type="Proteomes" id="UP000261875">
    <property type="component" value="Chromosome"/>
</dbReference>
<evidence type="ECO:0000313" key="2">
    <source>
        <dbReference type="Proteomes" id="UP000261875"/>
    </source>
</evidence>
<reference evidence="1 2" key="1">
    <citation type="submission" date="2017-05" db="EMBL/GenBank/DDBJ databases">
        <title>Genome sequence of Candidatus Fukatsuia symbiotica and Candidatus Hamiltonella defensa from Acyrthosiphon pisum strain 5D.</title>
        <authorList>
            <person name="Patel V.A."/>
            <person name="Chevignon G."/>
            <person name="Russell J.A."/>
            <person name="Oliver K.M."/>
        </authorList>
    </citation>
    <scope>NUCLEOTIDE SEQUENCE [LARGE SCALE GENOMIC DNA]</scope>
    <source>
        <strain evidence="1 2">5D</strain>
    </source>
</reference>
<sequence>MLLPNLSAMEINTPPVSYRFAVVFYPSGRTPNLVDMRFQKVSGLSLEVKTHKIQEGGNNVGHAVLPSGVRSPTLRLERGMVLLSPLNTEFNSTLSFFQFNPCHVMVTLLNETCLPTAAWLFFNAFPVGWQCSDLDANANVILIDTFELAYQRLQPLRV</sequence>
<dbReference type="InterPro" id="IPR010667">
    <property type="entry name" value="Phage_T4_Gp19"/>
</dbReference>
<name>A0A2U8I7M2_9GAMM</name>
<dbReference type="GO" id="GO:0005198">
    <property type="term" value="F:structural molecule activity"/>
    <property type="evidence" value="ECO:0007669"/>
    <property type="project" value="InterPro"/>
</dbReference>
<keyword evidence="2" id="KW-1185">Reference proteome</keyword>
<organism evidence="1 2">
    <name type="scientific">Candidatus Fukatsuia symbiotica</name>
    <dbReference type="NCBI Taxonomy" id="1878942"/>
    <lineage>
        <taxon>Bacteria</taxon>
        <taxon>Pseudomonadati</taxon>
        <taxon>Pseudomonadota</taxon>
        <taxon>Gammaproteobacteria</taxon>
        <taxon>Enterobacterales</taxon>
        <taxon>Yersiniaceae</taxon>
        <taxon>Candidatus Fukatsuia</taxon>
    </lineage>
</organism>
<evidence type="ECO:0000313" key="1">
    <source>
        <dbReference type="EMBL" id="AWK15093.1"/>
    </source>
</evidence>
<dbReference type="OrthoDB" id="6295718at2"/>
<dbReference type="PANTHER" id="PTHR38009">
    <property type="entry name" value="CONSERVED HYPOTHETICAL PHAGE TAIL PROTEIN"/>
    <property type="match status" value="1"/>
</dbReference>
<proteinExistence type="predicted"/>
<dbReference type="AlphaFoldDB" id="A0A2U8I7M2"/>
<dbReference type="InterPro" id="IPR011747">
    <property type="entry name" value="CHP02241"/>
</dbReference>
<dbReference type="RefSeq" id="WP_119797627.1">
    <property type="nucleotide sequence ID" value="NZ_CP021659.1"/>
</dbReference>